<gene>
    <name evidence="1" type="ORF">EG244_11375</name>
</gene>
<dbReference type="Proteomes" id="UP000282125">
    <property type="component" value="Unassembled WGS sequence"/>
</dbReference>
<protein>
    <submittedName>
        <fullName evidence="1">Uncharacterized protein</fullName>
    </submittedName>
</protein>
<accession>A0A3P3DI35</accession>
<comment type="caution">
    <text evidence="1">The sequence shown here is derived from an EMBL/GenBank/DDBJ whole genome shotgun (WGS) entry which is preliminary data.</text>
</comment>
<proteinExistence type="predicted"/>
<name>A0A3P3DI35_9RHOB</name>
<organism evidence="1 2">
    <name type="scientific">Falsigemmobacter faecalis</name>
    <dbReference type="NCBI Taxonomy" id="2488730"/>
    <lineage>
        <taxon>Bacteria</taxon>
        <taxon>Pseudomonadati</taxon>
        <taxon>Pseudomonadota</taxon>
        <taxon>Alphaproteobacteria</taxon>
        <taxon>Rhodobacterales</taxon>
        <taxon>Paracoccaceae</taxon>
        <taxon>Falsigemmobacter</taxon>
    </lineage>
</organism>
<dbReference type="RefSeq" id="WP_124965120.1">
    <property type="nucleotide sequence ID" value="NZ_RRAZ01000015.1"/>
</dbReference>
<reference evidence="1 2" key="1">
    <citation type="submission" date="2018-11" db="EMBL/GenBank/DDBJ databases">
        <title>Gemmobacter sp. nov., YIM 102744-1 draft genome.</title>
        <authorList>
            <person name="Li G."/>
            <person name="Jiang Y."/>
        </authorList>
    </citation>
    <scope>NUCLEOTIDE SEQUENCE [LARGE SCALE GENOMIC DNA]</scope>
    <source>
        <strain evidence="1 2">YIM 102744-1</strain>
    </source>
</reference>
<dbReference type="OrthoDB" id="7644839at2"/>
<dbReference type="AlphaFoldDB" id="A0A3P3DI35"/>
<keyword evidence="2" id="KW-1185">Reference proteome</keyword>
<dbReference type="EMBL" id="RRAZ01000015">
    <property type="protein sequence ID" value="RRH73885.1"/>
    <property type="molecule type" value="Genomic_DNA"/>
</dbReference>
<sequence length="62" mass="7303">MTRHIADTRSAAGTEKNRAFFEIARRQREVHPATMELLRRPRPEGEKDRLEAFLRIERGRTA</sequence>
<evidence type="ECO:0000313" key="2">
    <source>
        <dbReference type="Proteomes" id="UP000282125"/>
    </source>
</evidence>
<evidence type="ECO:0000313" key="1">
    <source>
        <dbReference type="EMBL" id="RRH73885.1"/>
    </source>
</evidence>